<evidence type="ECO:0000313" key="2">
    <source>
        <dbReference type="EMBL" id="EFC48876.1"/>
    </source>
</evidence>
<dbReference type="Gene3D" id="3.30.530.20">
    <property type="match status" value="1"/>
</dbReference>
<dbReference type="RefSeq" id="XP_002681620.1">
    <property type="nucleotide sequence ID" value="XM_002681574.1"/>
</dbReference>
<dbReference type="EMBL" id="GG738849">
    <property type="protein sequence ID" value="EFC48876.1"/>
    <property type="molecule type" value="Genomic_DNA"/>
</dbReference>
<feature type="compositionally biased region" description="Acidic residues" evidence="1">
    <location>
        <begin position="356"/>
        <end position="369"/>
    </location>
</feature>
<organism evidence="3">
    <name type="scientific">Naegleria gruberi</name>
    <name type="common">Amoeba</name>
    <dbReference type="NCBI Taxonomy" id="5762"/>
    <lineage>
        <taxon>Eukaryota</taxon>
        <taxon>Discoba</taxon>
        <taxon>Heterolobosea</taxon>
        <taxon>Tetramitia</taxon>
        <taxon>Eutetramitia</taxon>
        <taxon>Vahlkampfiidae</taxon>
        <taxon>Naegleria</taxon>
    </lineage>
</organism>
<dbReference type="KEGG" id="ngr:NAEGRDRAFT_46135"/>
<dbReference type="GeneID" id="8847688"/>
<evidence type="ECO:0000313" key="3">
    <source>
        <dbReference type="Proteomes" id="UP000006671"/>
    </source>
</evidence>
<name>D2V2C5_NAEGR</name>
<dbReference type="InterPro" id="IPR023393">
    <property type="entry name" value="START-like_dom_sf"/>
</dbReference>
<gene>
    <name evidence="2" type="ORF">NAEGRDRAFT_46135</name>
</gene>
<protein>
    <submittedName>
        <fullName evidence="2">Predicted protein</fullName>
    </submittedName>
</protein>
<dbReference type="Proteomes" id="UP000006671">
    <property type="component" value="Unassembled WGS sequence"/>
</dbReference>
<evidence type="ECO:0000256" key="1">
    <source>
        <dbReference type="SAM" id="MobiDB-lite"/>
    </source>
</evidence>
<dbReference type="InParanoid" id="D2V2C5"/>
<proteinExistence type="predicted"/>
<reference evidence="2 3" key="1">
    <citation type="journal article" date="2010" name="Cell">
        <title>The genome of Naegleria gruberi illuminates early eukaryotic versatility.</title>
        <authorList>
            <person name="Fritz-Laylin L.K."/>
            <person name="Prochnik S.E."/>
            <person name="Ginger M.L."/>
            <person name="Dacks J.B."/>
            <person name="Carpenter M.L."/>
            <person name="Field M.C."/>
            <person name="Kuo A."/>
            <person name="Paredez A."/>
            <person name="Chapman J."/>
            <person name="Pham J."/>
            <person name="Shu S."/>
            <person name="Neupane R."/>
            <person name="Cipriano M."/>
            <person name="Mancuso J."/>
            <person name="Tu H."/>
            <person name="Salamov A."/>
            <person name="Lindquist E."/>
            <person name="Shapiro H."/>
            <person name="Lucas S."/>
            <person name="Grigoriev I.V."/>
            <person name="Cande W.Z."/>
            <person name="Fulton C."/>
            <person name="Rokhsar D.S."/>
            <person name="Dawson S.C."/>
        </authorList>
    </citation>
    <scope>NUCLEOTIDE SEQUENCE [LARGE SCALE GENOMIC DNA]</scope>
    <source>
        <strain evidence="2 3">NEG-M</strain>
    </source>
</reference>
<keyword evidence="3" id="KW-1185">Reference proteome</keyword>
<dbReference type="VEuPathDB" id="AmoebaDB:NAEGRDRAFT_46135"/>
<accession>D2V2C5</accession>
<sequence length="369" mass="42358">MNKQEIKEKWEAAYKLALSLTSDKFTYHSTKDNVAISKADDERGTIVRGEVTIHDCKADDYIDLLIVKDLNTRKKIDPKTRTFEDLDSFTDESGSYKIRYYVAASPRLFKRYFMEHPNERELDSKILFNLSSSDSCSEFSSEAIEIALNFVYESGTMSPILRNEEIITQVFRWLLKLEFYSTLCYVVKSIDSSVNDSIYFRMYGDLLLIPNFGRSSWDNSNITEMQNTLELKIIGNLPINYEIVNEGIKEFGFAQMVALIERVLYHNLDLSDIVRIICEWAKDNKERTLSLGELLMICDQAKNIPRVPNVVSVPPPPPPPPLPLTLRPVTRPVTTRIGAAVSFPSRNPPSSLRLFDDDDDESDFDDDDW</sequence>
<feature type="region of interest" description="Disordered" evidence="1">
    <location>
        <begin position="338"/>
        <end position="369"/>
    </location>
</feature>
<dbReference type="AlphaFoldDB" id="D2V2C5"/>